<dbReference type="SUPFAM" id="SSF51905">
    <property type="entry name" value="FAD/NAD(P)-binding domain"/>
    <property type="match status" value="1"/>
</dbReference>
<dbReference type="EMBL" id="JAQOWY010000139">
    <property type="protein sequence ID" value="KAK1849608.1"/>
    <property type="molecule type" value="Genomic_DNA"/>
</dbReference>
<evidence type="ECO:0000313" key="8">
    <source>
        <dbReference type="EMBL" id="KAK1849608.1"/>
    </source>
</evidence>
<organism evidence="8 9">
    <name type="scientific">Colletotrichum chrysophilum</name>
    <dbReference type="NCBI Taxonomy" id="1836956"/>
    <lineage>
        <taxon>Eukaryota</taxon>
        <taxon>Fungi</taxon>
        <taxon>Dikarya</taxon>
        <taxon>Ascomycota</taxon>
        <taxon>Pezizomycotina</taxon>
        <taxon>Sordariomycetes</taxon>
        <taxon>Hypocreomycetidae</taxon>
        <taxon>Glomerellales</taxon>
        <taxon>Glomerellaceae</taxon>
        <taxon>Colletotrichum</taxon>
        <taxon>Colletotrichum gloeosporioides species complex</taxon>
    </lineage>
</organism>
<dbReference type="AlphaFoldDB" id="A0AAD9AJM3"/>
<keyword evidence="6" id="KW-0274">FAD</keyword>
<dbReference type="Gene3D" id="3.50.50.60">
    <property type="entry name" value="FAD/NAD(P)-binding domain"/>
    <property type="match status" value="1"/>
</dbReference>
<dbReference type="Gene3D" id="3.90.660.10">
    <property type="match status" value="1"/>
</dbReference>
<comment type="similarity">
    <text evidence="2 6">Belongs to the flavin monoamine oxidase family.</text>
</comment>
<feature type="binding site" evidence="5">
    <location>
        <position position="380"/>
    </location>
    <ligand>
        <name>FAD</name>
        <dbReference type="ChEBI" id="CHEBI:57692"/>
    </ligand>
</feature>
<sequence>MAPSIRTLDLNNTSSAYFAPATVTSSSKLVHVAGQPGSTVDGQVPDDYESQIHLALLNLRKIILVAGASIKDIAKLTLYIVDYDSAKRKHVRHIQRFLAGHRPAMTLVPVPKLAMPTWKFEIDAVIAVPEPSVPLDRATLPESSESVDVVIIGAGLAGLSAARDITRAGLSCIVLEARDRVGGKTWSQPLKQSQPGVVDLGAAWINDTNQHRMYALAKQYGAELIEQNTNGNVVMQDFDGVCSPFPYGELPMVFDEITRQHLGAVRDMVEADCQAVDTWKPTNTSLDSVTFDAYLRSRGASETAIATANVWTRAMLGQEAADISALFFLNYCKSGGGLLQMRSDRKGGGQHLRVRQGTQHFAKGLASSLPVGVVRLNQPVRAVISDGHQGVKVQTEKGVLAARKVITTIPGPALKSISFEPPLPLSKQAWIDSLTYGYYTKAMMEFKVPFWVEKGFCGLAQSFVGPASVIRDTSIPIDDKHVLTCFLAGDAGRAWSALEQSDREKRLLNQLEQLFGHEGIHDQFVGMSAYEWVNDEWSGWGCPCTSLAPGVLDALGGDSFRKPSGNLHFAGTETAGEWKGYMEGAVRSGERAASEVLESLSSAASASRL</sequence>
<dbReference type="InterPro" id="IPR001613">
    <property type="entry name" value="Flavin_amine_oxidase"/>
</dbReference>
<dbReference type="Pfam" id="PF01042">
    <property type="entry name" value="Ribonuc_L-PSP"/>
    <property type="match status" value="1"/>
</dbReference>
<comment type="cofactor">
    <cofactor evidence="1 6">
        <name>FAD</name>
        <dbReference type="ChEBI" id="CHEBI:57692"/>
    </cofactor>
</comment>
<protein>
    <recommendedName>
        <fullName evidence="6">Amine oxidase</fullName>
        <ecNumber evidence="6">1.4.3.-</ecNumber>
    </recommendedName>
</protein>
<evidence type="ECO:0000256" key="2">
    <source>
        <dbReference type="ARBA" id="ARBA00005995"/>
    </source>
</evidence>
<dbReference type="Pfam" id="PF01593">
    <property type="entry name" value="Amino_oxidase"/>
    <property type="match status" value="1"/>
</dbReference>
<gene>
    <name evidence="8" type="ORF">CCHR01_07742</name>
</gene>
<evidence type="ECO:0000256" key="6">
    <source>
        <dbReference type="RuleBase" id="RU362067"/>
    </source>
</evidence>
<name>A0AAD9AJM3_9PEZI</name>
<dbReference type="GO" id="GO:0097621">
    <property type="term" value="F:monoamine oxidase activity"/>
    <property type="evidence" value="ECO:0007669"/>
    <property type="project" value="UniProtKB-EC"/>
</dbReference>
<dbReference type="InterPro" id="IPR035959">
    <property type="entry name" value="RutC-like_sf"/>
</dbReference>
<evidence type="ECO:0000259" key="7">
    <source>
        <dbReference type="Pfam" id="PF01593"/>
    </source>
</evidence>
<keyword evidence="9" id="KW-1185">Reference proteome</keyword>
<reference evidence="8" key="1">
    <citation type="submission" date="2023-01" db="EMBL/GenBank/DDBJ databases">
        <title>Colletotrichum chrysophilum M932 genome sequence.</title>
        <authorList>
            <person name="Baroncelli R."/>
        </authorList>
    </citation>
    <scope>NUCLEOTIDE SEQUENCE</scope>
    <source>
        <strain evidence="8">M932</strain>
    </source>
</reference>
<dbReference type="Gene3D" id="1.10.405.10">
    <property type="entry name" value="Guanine Nucleotide Dissociation Inhibitor, domain 1"/>
    <property type="match status" value="1"/>
</dbReference>
<proteinExistence type="inferred from homology"/>
<evidence type="ECO:0000256" key="1">
    <source>
        <dbReference type="ARBA" id="ARBA00001974"/>
    </source>
</evidence>
<accession>A0AAD9AJM3</accession>
<dbReference type="InterPro" id="IPR036188">
    <property type="entry name" value="FAD/NAD-bd_sf"/>
</dbReference>
<evidence type="ECO:0000313" key="9">
    <source>
        <dbReference type="Proteomes" id="UP001243330"/>
    </source>
</evidence>
<comment type="caution">
    <text evidence="8">The sequence shown here is derived from an EMBL/GenBank/DDBJ whole genome shotgun (WGS) entry which is preliminary data.</text>
</comment>
<dbReference type="InterPro" id="IPR002937">
    <property type="entry name" value="Amino_oxidase"/>
</dbReference>
<feature type="binding site" evidence="5">
    <location>
        <position position="486"/>
    </location>
    <ligand>
        <name>substrate</name>
    </ligand>
</feature>
<dbReference type="InterPro" id="IPR050703">
    <property type="entry name" value="Flavin_MAO"/>
</dbReference>
<feature type="binding site" evidence="5">
    <location>
        <begin position="176"/>
        <end position="177"/>
    </location>
    <ligand>
        <name>FAD</name>
        <dbReference type="ChEBI" id="CHEBI:57692"/>
    </ligand>
</feature>
<evidence type="ECO:0000256" key="3">
    <source>
        <dbReference type="ARBA" id="ARBA00023002"/>
    </source>
</evidence>
<dbReference type="Proteomes" id="UP001243330">
    <property type="component" value="Unassembled WGS sequence"/>
</dbReference>
<feature type="domain" description="Amine oxidase" evidence="7">
    <location>
        <begin position="156"/>
        <end position="597"/>
    </location>
</feature>
<feature type="binding site" evidence="5">
    <location>
        <position position="573"/>
    </location>
    <ligand>
        <name>FAD</name>
        <dbReference type="ChEBI" id="CHEBI:57692"/>
    </ligand>
</feature>
<evidence type="ECO:0000256" key="5">
    <source>
        <dbReference type="PIRSR" id="PIRSR601613-1"/>
    </source>
</evidence>
<dbReference type="InterPro" id="IPR006175">
    <property type="entry name" value="YjgF/YER057c/UK114"/>
</dbReference>
<keyword evidence="6" id="KW-0285">Flavoprotein</keyword>
<dbReference type="PRINTS" id="PR00757">
    <property type="entry name" value="AMINEOXDASEF"/>
</dbReference>
<dbReference type="Gene3D" id="3.30.1330.40">
    <property type="entry name" value="RutC-like"/>
    <property type="match status" value="1"/>
</dbReference>
<dbReference type="SUPFAM" id="SSF54373">
    <property type="entry name" value="FAD-linked reductases, C-terminal domain"/>
    <property type="match status" value="1"/>
</dbReference>
<dbReference type="PANTHER" id="PTHR43563">
    <property type="entry name" value="AMINE OXIDASE"/>
    <property type="match status" value="1"/>
</dbReference>
<comment type="catalytic activity">
    <reaction evidence="4">
        <text>a secondary aliphatic amine + O2 + H2O = a primary amine + an aldehyde + H2O2</text>
        <dbReference type="Rhea" id="RHEA:26414"/>
        <dbReference type="ChEBI" id="CHEBI:15377"/>
        <dbReference type="ChEBI" id="CHEBI:15379"/>
        <dbReference type="ChEBI" id="CHEBI:16240"/>
        <dbReference type="ChEBI" id="CHEBI:17478"/>
        <dbReference type="ChEBI" id="CHEBI:58855"/>
        <dbReference type="ChEBI" id="CHEBI:65296"/>
        <dbReference type="EC" id="1.4.3.4"/>
    </reaction>
</comment>
<dbReference type="EC" id="1.4.3.-" evidence="6"/>
<keyword evidence="3 6" id="KW-0560">Oxidoreductase</keyword>
<evidence type="ECO:0000256" key="4">
    <source>
        <dbReference type="ARBA" id="ARBA00048448"/>
    </source>
</evidence>
<dbReference type="PANTHER" id="PTHR43563:SF14">
    <property type="entry name" value="AMINE OXIDASE"/>
    <property type="match status" value="1"/>
</dbReference>
<dbReference type="SUPFAM" id="SSF55298">
    <property type="entry name" value="YjgF-like"/>
    <property type="match status" value="1"/>
</dbReference>